<name>A0A0C9TH76_PAXIN</name>
<gene>
    <name evidence="1" type="ORF">PAXINDRAFT_20188</name>
</gene>
<reference evidence="1 2" key="1">
    <citation type="submission" date="2014-06" db="EMBL/GenBank/DDBJ databases">
        <authorList>
            <consortium name="DOE Joint Genome Institute"/>
            <person name="Kuo A."/>
            <person name="Kohler A."/>
            <person name="Nagy L.G."/>
            <person name="Floudas D."/>
            <person name="Copeland A."/>
            <person name="Barry K.W."/>
            <person name="Cichocki N."/>
            <person name="Veneault-Fourrey C."/>
            <person name="LaButti K."/>
            <person name="Lindquist E.A."/>
            <person name="Lipzen A."/>
            <person name="Lundell T."/>
            <person name="Morin E."/>
            <person name="Murat C."/>
            <person name="Sun H."/>
            <person name="Tunlid A."/>
            <person name="Henrissat B."/>
            <person name="Grigoriev I.V."/>
            <person name="Hibbett D.S."/>
            <person name="Martin F."/>
            <person name="Nordberg H.P."/>
            <person name="Cantor M.N."/>
            <person name="Hua S.X."/>
        </authorList>
    </citation>
    <scope>NUCLEOTIDE SEQUENCE [LARGE SCALE GENOMIC DNA]</scope>
    <source>
        <strain evidence="1 2">ATCC 200175</strain>
    </source>
</reference>
<dbReference type="AlphaFoldDB" id="A0A0C9TH76"/>
<proteinExistence type="predicted"/>
<sequence length="84" mass="9466">MSDQMSSYHDYANLKSSLSHEIHGVDFEFEAQLRLPTHTLASNNGHADGLGWMLTNPALFNMPGQISSYYDNVETVNDLNQSYK</sequence>
<dbReference type="EMBL" id="KN820239">
    <property type="protein sequence ID" value="KIJ06621.1"/>
    <property type="molecule type" value="Genomic_DNA"/>
</dbReference>
<keyword evidence="2" id="KW-1185">Reference proteome</keyword>
<evidence type="ECO:0000313" key="1">
    <source>
        <dbReference type="EMBL" id="KIJ06621.1"/>
    </source>
</evidence>
<protein>
    <submittedName>
        <fullName evidence="1">Uncharacterized protein</fullName>
    </submittedName>
</protein>
<dbReference type="HOGENOM" id="CLU_2528118_0_0_1"/>
<accession>A0A0C9TH76</accession>
<reference evidence="2" key="2">
    <citation type="submission" date="2015-01" db="EMBL/GenBank/DDBJ databases">
        <title>Evolutionary Origins and Diversification of the Mycorrhizal Mutualists.</title>
        <authorList>
            <consortium name="DOE Joint Genome Institute"/>
            <consortium name="Mycorrhizal Genomics Consortium"/>
            <person name="Kohler A."/>
            <person name="Kuo A."/>
            <person name="Nagy L.G."/>
            <person name="Floudas D."/>
            <person name="Copeland A."/>
            <person name="Barry K.W."/>
            <person name="Cichocki N."/>
            <person name="Veneault-Fourrey C."/>
            <person name="LaButti K."/>
            <person name="Lindquist E.A."/>
            <person name="Lipzen A."/>
            <person name="Lundell T."/>
            <person name="Morin E."/>
            <person name="Murat C."/>
            <person name="Riley R."/>
            <person name="Ohm R."/>
            <person name="Sun H."/>
            <person name="Tunlid A."/>
            <person name="Henrissat B."/>
            <person name="Grigoriev I.V."/>
            <person name="Hibbett D.S."/>
            <person name="Martin F."/>
        </authorList>
    </citation>
    <scope>NUCLEOTIDE SEQUENCE [LARGE SCALE GENOMIC DNA]</scope>
    <source>
        <strain evidence="2">ATCC 200175</strain>
    </source>
</reference>
<organism evidence="1 2">
    <name type="scientific">Paxillus involutus ATCC 200175</name>
    <dbReference type="NCBI Taxonomy" id="664439"/>
    <lineage>
        <taxon>Eukaryota</taxon>
        <taxon>Fungi</taxon>
        <taxon>Dikarya</taxon>
        <taxon>Basidiomycota</taxon>
        <taxon>Agaricomycotina</taxon>
        <taxon>Agaricomycetes</taxon>
        <taxon>Agaricomycetidae</taxon>
        <taxon>Boletales</taxon>
        <taxon>Paxilineae</taxon>
        <taxon>Paxillaceae</taxon>
        <taxon>Paxillus</taxon>
    </lineage>
</organism>
<dbReference type="Proteomes" id="UP000053647">
    <property type="component" value="Unassembled WGS sequence"/>
</dbReference>
<evidence type="ECO:0000313" key="2">
    <source>
        <dbReference type="Proteomes" id="UP000053647"/>
    </source>
</evidence>